<sequence>MTAGLLGTRRFAPLFWCQFFSAFNDNFLKNALVALLVYVLASSNAGTLVQAAGAIFIAPFFFLSGLGGEMADRFDKGLIARRLKFAEIAAAGLGAVGFVLHSVPILMTALGLFGVVAALFGPIKYGILPDHLKTEELPAGNALVEGATFMAILLGTTAGTKAATGTENPLWVAALLVLFALACWGSAALIPRTGEKAPDLKINPNILGSTVGLLRDMWADTRIWRGMIVVSWFWLVGAVVLALLATLVRDRLGGTENLYIACMTLFSLSIAAGSLLAAWMAHGRIILLPTAIGGLAMGAFGIDLGLATWDAARTASPIGPAEFFATGRGLRVGIDLVGLAAAAGLYIVPVFSAVQSWAGEDRRARVIAAGNVMQAGFIVVGALGAGVLQSLGLTEPQLLAGLGVLNLGAGLLVFRLLPIRPFREFLSVVFRAGYRMEVVGLENIDKAGPNAIIALNHVSFLDGALALSLTDRDPVFAIDHTIAQKWWVKPFTRLTRAMPLDPTKPMATRTLINAVRDGDTLIIFPEGRLTVTGSLMKVYDGAGLIADKSDAMVVPVRIEGLEATPFSRLSPDQVRRRWFPKVRVTILEPVRLAVDPALKGKNRRLAAGAALYGIMSDLVFRTTRTDRTVVDAVIEAARVHGPGRTAVEDPVAGALSYRKLLAGARVLGSRLSPLAGPGGAVGVMLPNANAAAVAVLGLMSAGRTPAMINFTAGAANILSACRGAQIEAIATSRAFVEKGRLEPLVEAIKAEVRIVYLEDLRSSIGTWDRLRALLAWDRPLVRSKPDDRAAILFTSGSEGVPKGVVLSHANMLANAAQAAARIDFGRTDTVFNVLPVFHSFGLTIGLILPLASGVRVYLYPSPLHYRLVPELVYGSNATILFGTDTFLAGYARSAHPYDFRSIRYILAGAEPVKETTRRVYMERFGLRILEGYGITETAPALALNTPMFNRFGTVGRILPGMETRLEPLPGVEGAGRLHVRGPNVMLGYLKADNPGVLEEPPEGWHDTGDIVSIDDEGFITIRGRAKRFAKIGGEMVSLAAVEALAADLWPGALSAVGSLPDARKGERLVMVTEKPGASRAEFLAFAKSRGASDLMVPAEIVPVDKVPLLGSGKIDFAAVSRLVRERGEARAATPPAA</sequence>
<feature type="transmembrane region" description="Helical" evidence="4">
    <location>
        <begin position="170"/>
        <end position="190"/>
    </location>
</feature>
<evidence type="ECO:0000256" key="2">
    <source>
        <dbReference type="ARBA" id="ARBA00022989"/>
    </source>
</evidence>
<feature type="transmembrane region" description="Helical" evidence="4">
    <location>
        <begin position="366"/>
        <end position="386"/>
    </location>
</feature>
<keyword evidence="2 4" id="KW-1133">Transmembrane helix</keyword>
<evidence type="ECO:0000313" key="6">
    <source>
        <dbReference type="EMBL" id="XBO39397.1"/>
    </source>
</evidence>
<dbReference type="PANTHER" id="PTHR43767">
    <property type="entry name" value="LONG-CHAIN-FATTY-ACID--COA LIGASE"/>
    <property type="match status" value="1"/>
</dbReference>
<dbReference type="InterPro" id="IPR011701">
    <property type="entry name" value="MFS"/>
</dbReference>
<dbReference type="InterPro" id="IPR050237">
    <property type="entry name" value="ATP-dep_AMP-bd_enzyme"/>
</dbReference>
<reference evidence="6" key="1">
    <citation type="submission" date="2024-05" db="EMBL/GenBank/DDBJ databases">
        <authorList>
            <person name="Kim S."/>
            <person name="Heo J."/>
            <person name="Choi H."/>
            <person name="Choi Y."/>
            <person name="Kwon S.-W."/>
            <person name="Kim Y."/>
        </authorList>
    </citation>
    <scope>NUCLEOTIDE SEQUENCE</scope>
    <source>
        <strain evidence="6">KACC 23698</strain>
    </source>
</reference>
<dbReference type="GO" id="GO:0022857">
    <property type="term" value="F:transmembrane transporter activity"/>
    <property type="evidence" value="ECO:0007669"/>
    <property type="project" value="InterPro"/>
</dbReference>
<proteinExistence type="predicted"/>
<dbReference type="InterPro" id="IPR045851">
    <property type="entry name" value="AMP-bd_C_sf"/>
</dbReference>
<gene>
    <name evidence="6" type="ORF">ABEG18_01010</name>
</gene>
<dbReference type="Pfam" id="PF07690">
    <property type="entry name" value="MFS_1"/>
    <property type="match status" value="1"/>
</dbReference>
<dbReference type="CDD" id="cd06173">
    <property type="entry name" value="MFS_MefA_like"/>
    <property type="match status" value="1"/>
</dbReference>
<organism evidence="6">
    <name type="scientific">Alsobacter sp. KACC 23698</name>
    <dbReference type="NCBI Taxonomy" id="3149229"/>
    <lineage>
        <taxon>Bacteria</taxon>
        <taxon>Pseudomonadati</taxon>
        <taxon>Pseudomonadota</taxon>
        <taxon>Alphaproteobacteria</taxon>
        <taxon>Hyphomicrobiales</taxon>
        <taxon>Alsobacteraceae</taxon>
        <taxon>Alsobacter</taxon>
    </lineage>
</organism>
<evidence type="ECO:0000256" key="1">
    <source>
        <dbReference type="ARBA" id="ARBA00022692"/>
    </source>
</evidence>
<dbReference type="AlphaFoldDB" id="A0AAU7JG48"/>
<dbReference type="PANTHER" id="PTHR43767:SF1">
    <property type="entry name" value="NONRIBOSOMAL PEPTIDE SYNTHASE PES1 (EUROFUNG)-RELATED"/>
    <property type="match status" value="1"/>
</dbReference>
<dbReference type="SUPFAM" id="SSF56801">
    <property type="entry name" value="Acetyl-CoA synthetase-like"/>
    <property type="match status" value="1"/>
</dbReference>
<accession>A0AAU7JG48</accession>
<name>A0AAU7JG48_9HYPH</name>
<feature type="transmembrane region" description="Helical" evidence="4">
    <location>
        <begin position="286"/>
        <end position="309"/>
    </location>
</feature>
<feature type="transmembrane region" description="Helical" evidence="4">
    <location>
        <begin position="258"/>
        <end position="279"/>
    </location>
</feature>
<feature type="transmembrane region" description="Helical" evidence="4">
    <location>
        <begin position="223"/>
        <end position="246"/>
    </location>
</feature>
<dbReference type="GO" id="GO:0016878">
    <property type="term" value="F:acid-thiol ligase activity"/>
    <property type="evidence" value="ECO:0007669"/>
    <property type="project" value="UniProtKB-ARBA"/>
</dbReference>
<protein>
    <submittedName>
        <fullName evidence="6">Acyl-[ACP]--phospholipid O-acyltransferase</fullName>
    </submittedName>
</protein>
<dbReference type="Gene3D" id="1.20.1250.20">
    <property type="entry name" value="MFS general substrate transporter like domains"/>
    <property type="match status" value="1"/>
</dbReference>
<feature type="transmembrane region" description="Helical" evidence="4">
    <location>
        <begin position="85"/>
        <end position="103"/>
    </location>
</feature>
<feature type="transmembrane region" description="Helical" evidence="4">
    <location>
        <begin position="398"/>
        <end position="417"/>
    </location>
</feature>
<dbReference type="CDD" id="cd07989">
    <property type="entry name" value="LPLAT_AGPAT-like"/>
    <property type="match status" value="1"/>
</dbReference>
<dbReference type="Gene3D" id="3.30.300.30">
    <property type="match status" value="1"/>
</dbReference>
<dbReference type="NCBIfam" id="NF005291">
    <property type="entry name" value="PRK06814.1"/>
    <property type="match status" value="1"/>
</dbReference>
<feature type="domain" description="Phospholipid/glycerol acyltransferase" evidence="5">
    <location>
        <begin position="451"/>
        <end position="561"/>
    </location>
</feature>
<keyword evidence="1 4" id="KW-0812">Transmembrane</keyword>
<feature type="transmembrane region" description="Helical" evidence="4">
    <location>
        <begin position="31"/>
        <end position="64"/>
    </location>
</feature>
<dbReference type="InterPro" id="IPR020845">
    <property type="entry name" value="AMP-binding_CS"/>
</dbReference>
<dbReference type="InterPro" id="IPR000873">
    <property type="entry name" value="AMP-dep_synth/lig_dom"/>
</dbReference>
<dbReference type="SUPFAM" id="SSF69593">
    <property type="entry name" value="Glycerol-3-phosphate (1)-acyltransferase"/>
    <property type="match status" value="1"/>
</dbReference>
<dbReference type="InterPro" id="IPR036259">
    <property type="entry name" value="MFS_trans_sf"/>
</dbReference>
<dbReference type="InterPro" id="IPR042099">
    <property type="entry name" value="ANL_N_sf"/>
</dbReference>
<dbReference type="InterPro" id="IPR002123">
    <property type="entry name" value="Plipid/glycerol_acylTrfase"/>
</dbReference>
<feature type="transmembrane region" description="Helical" evidence="4">
    <location>
        <begin position="830"/>
        <end position="851"/>
    </location>
</feature>
<dbReference type="Pfam" id="PF01553">
    <property type="entry name" value="Acyltransferase"/>
    <property type="match status" value="1"/>
</dbReference>
<dbReference type="SMART" id="SM00563">
    <property type="entry name" value="PlsC"/>
    <property type="match status" value="1"/>
</dbReference>
<dbReference type="RefSeq" id="WP_406856240.1">
    <property type="nucleotide sequence ID" value="NZ_CP157484.1"/>
</dbReference>
<keyword evidence="3 4" id="KW-0472">Membrane</keyword>
<feature type="transmembrane region" description="Helical" evidence="4">
    <location>
        <begin position="329"/>
        <end position="354"/>
    </location>
</feature>
<dbReference type="Pfam" id="PF00501">
    <property type="entry name" value="AMP-binding"/>
    <property type="match status" value="1"/>
</dbReference>
<evidence type="ECO:0000259" key="5">
    <source>
        <dbReference type="SMART" id="SM00563"/>
    </source>
</evidence>
<evidence type="ECO:0000256" key="3">
    <source>
        <dbReference type="ARBA" id="ARBA00023136"/>
    </source>
</evidence>
<dbReference type="PROSITE" id="PS00455">
    <property type="entry name" value="AMP_BINDING"/>
    <property type="match status" value="1"/>
</dbReference>
<dbReference type="GO" id="GO:0016746">
    <property type="term" value="F:acyltransferase activity"/>
    <property type="evidence" value="ECO:0007669"/>
    <property type="project" value="InterPro"/>
</dbReference>
<dbReference type="SUPFAM" id="SSF103473">
    <property type="entry name" value="MFS general substrate transporter"/>
    <property type="match status" value="1"/>
</dbReference>
<dbReference type="Gene3D" id="3.40.50.12780">
    <property type="entry name" value="N-terminal domain of ligase-like"/>
    <property type="match status" value="1"/>
</dbReference>
<evidence type="ECO:0000256" key="4">
    <source>
        <dbReference type="SAM" id="Phobius"/>
    </source>
</evidence>
<dbReference type="EMBL" id="CP157484">
    <property type="protein sequence ID" value="XBO39397.1"/>
    <property type="molecule type" value="Genomic_DNA"/>
</dbReference>